<organism evidence="8 9">
    <name type="scientific">Albidiferax ferrireducens (strain ATCC BAA-621 / DSM 15236 / T118)</name>
    <name type="common">Rhodoferax ferrireducens</name>
    <dbReference type="NCBI Taxonomy" id="338969"/>
    <lineage>
        <taxon>Bacteria</taxon>
        <taxon>Pseudomonadati</taxon>
        <taxon>Pseudomonadota</taxon>
        <taxon>Betaproteobacteria</taxon>
        <taxon>Burkholderiales</taxon>
        <taxon>Comamonadaceae</taxon>
        <taxon>Rhodoferax</taxon>
    </lineage>
</organism>
<name>Q223H6_ALBFT</name>
<evidence type="ECO:0000256" key="6">
    <source>
        <dbReference type="SAM" id="MobiDB-lite"/>
    </source>
</evidence>
<evidence type="ECO:0000256" key="1">
    <source>
        <dbReference type="ARBA" id="ARBA00004496"/>
    </source>
</evidence>
<dbReference type="GO" id="GO:0045893">
    <property type="term" value="P:positive regulation of DNA-templated transcription"/>
    <property type="evidence" value="ECO:0007669"/>
    <property type="project" value="InterPro"/>
</dbReference>
<reference evidence="9" key="1">
    <citation type="submission" date="2006-02" db="EMBL/GenBank/DDBJ databases">
        <title>Complete sequence of chromosome of Rhodoferax ferrireducens DSM 15236.</title>
        <authorList>
            <person name="Copeland A."/>
            <person name="Lucas S."/>
            <person name="Lapidus A."/>
            <person name="Barry K."/>
            <person name="Detter J.C."/>
            <person name="Glavina del Rio T."/>
            <person name="Hammon N."/>
            <person name="Israni S."/>
            <person name="Pitluck S."/>
            <person name="Brettin T."/>
            <person name="Bruce D."/>
            <person name="Han C."/>
            <person name="Tapia R."/>
            <person name="Gilna P."/>
            <person name="Kiss H."/>
            <person name="Schmutz J."/>
            <person name="Larimer F."/>
            <person name="Land M."/>
            <person name="Kyrpides N."/>
            <person name="Ivanova N."/>
            <person name="Richardson P."/>
        </authorList>
    </citation>
    <scope>NUCLEOTIDE SEQUENCE [LARGE SCALE GENOMIC DNA]</scope>
    <source>
        <strain evidence="9">ATCC BAA-621 / DSM 15236 / T118</strain>
    </source>
</reference>
<keyword evidence="9" id="KW-1185">Reference proteome</keyword>
<proteinExistence type="predicted"/>
<sequence>MDHLTFPRWQGSGYALDHLKEFFHEANIYSYRHDLRPLRKSRHPRRETGRPASRGQHRPRSQQGRRAVRTAARVAGPSHCRRRLHRRRMKMTLPAPMEAATLEGTLWPVAIGVAARLSNVSAKMVRHYESLGLLAPVTRTDSGYRQYNAADVRTLQFIKRGRDLGFSMAEIAELVSLWRNRQRASASVKRIAQKHVNELAHRIEAMQAMQRTLTALLDHCQGDERPDCPILDDLAGTCC</sequence>
<dbReference type="HOGENOM" id="CLU_1160354_0_0_4"/>
<dbReference type="Proteomes" id="UP000008332">
    <property type="component" value="Chromosome"/>
</dbReference>
<dbReference type="GO" id="GO:0003700">
    <property type="term" value="F:DNA-binding transcription factor activity"/>
    <property type="evidence" value="ECO:0007669"/>
    <property type="project" value="InterPro"/>
</dbReference>
<dbReference type="PANTHER" id="PTHR30204">
    <property type="entry name" value="REDOX-CYCLING DRUG-SENSING TRANSCRIPTIONAL ACTIVATOR SOXR"/>
    <property type="match status" value="1"/>
</dbReference>
<dbReference type="EMBL" id="CP000267">
    <property type="protein sequence ID" value="ABD67785.1"/>
    <property type="molecule type" value="Genomic_DNA"/>
</dbReference>
<keyword evidence="4" id="KW-0238">DNA-binding</keyword>
<gene>
    <name evidence="8" type="ordered locus">Rfer_0023</name>
</gene>
<dbReference type="AlphaFoldDB" id="Q223H6"/>
<dbReference type="PANTHER" id="PTHR30204:SF94">
    <property type="entry name" value="HEAVY METAL-DEPENDENT TRANSCRIPTIONAL REGULATOR HI_0293-RELATED"/>
    <property type="match status" value="1"/>
</dbReference>
<evidence type="ECO:0000313" key="8">
    <source>
        <dbReference type="EMBL" id="ABD67785.1"/>
    </source>
</evidence>
<dbReference type="InterPro" id="IPR000551">
    <property type="entry name" value="MerR-type_HTH_dom"/>
</dbReference>
<evidence type="ECO:0000256" key="5">
    <source>
        <dbReference type="ARBA" id="ARBA00023163"/>
    </source>
</evidence>
<dbReference type="PRINTS" id="PR00040">
    <property type="entry name" value="HTHMERR"/>
</dbReference>
<dbReference type="CDD" id="cd01108">
    <property type="entry name" value="HTH_CueR"/>
    <property type="match status" value="1"/>
</dbReference>
<keyword evidence="2" id="KW-0963">Cytoplasm</keyword>
<dbReference type="Gene3D" id="1.10.1660.10">
    <property type="match status" value="1"/>
</dbReference>
<comment type="subcellular location">
    <subcellularLocation>
        <location evidence="1">Cytoplasm</location>
    </subcellularLocation>
</comment>
<accession>Q223H6</accession>
<evidence type="ECO:0000256" key="3">
    <source>
        <dbReference type="ARBA" id="ARBA00023015"/>
    </source>
</evidence>
<dbReference type="InterPro" id="IPR011789">
    <property type="entry name" value="CueR"/>
</dbReference>
<dbReference type="KEGG" id="rfr:Rfer_0023"/>
<feature type="region of interest" description="Disordered" evidence="6">
    <location>
        <begin position="36"/>
        <end position="79"/>
    </location>
</feature>
<dbReference type="InterPro" id="IPR047057">
    <property type="entry name" value="MerR_fam"/>
</dbReference>
<dbReference type="GO" id="GO:0003677">
    <property type="term" value="F:DNA binding"/>
    <property type="evidence" value="ECO:0007669"/>
    <property type="project" value="UniProtKB-KW"/>
</dbReference>
<dbReference type="PROSITE" id="PS00552">
    <property type="entry name" value="HTH_MERR_1"/>
    <property type="match status" value="1"/>
</dbReference>
<evidence type="ECO:0000256" key="4">
    <source>
        <dbReference type="ARBA" id="ARBA00023125"/>
    </source>
</evidence>
<dbReference type="Pfam" id="PF00376">
    <property type="entry name" value="MerR"/>
    <property type="match status" value="1"/>
</dbReference>
<dbReference type="eggNOG" id="COG0789">
    <property type="taxonomic scope" value="Bacteria"/>
</dbReference>
<protein>
    <submittedName>
        <fullName evidence="8">Transcriptional regulator, MerR family</fullName>
    </submittedName>
</protein>
<dbReference type="InterPro" id="IPR009061">
    <property type="entry name" value="DNA-bd_dom_put_sf"/>
</dbReference>
<dbReference type="Pfam" id="PF09278">
    <property type="entry name" value="MerR-DNA-bind"/>
    <property type="match status" value="1"/>
</dbReference>
<dbReference type="SUPFAM" id="SSF46955">
    <property type="entry name" value="Putative DNA-binding domain"/>
    <property type="match status" value="1"/>
</dbReference>
<dbReference type="InterPro" id="IPR015358">
    <property type="entry name" value="Tscrpt_reg_MerR_DNA-bd"/>
</dbReference>
<evidence type="ECO:0000256" key="2">
    <source>
        <dbReference type="ARBA" id="ARBA00022490"/>
    </source>
</evidence>
<keyword evidence="5" id="KW-0804">Transcription</keyword>
<dbReference type="GO" id="GO:0005507">
    <property type="term" value="F:copper ion binding"/>
    <property type="evidence" value="ECO:0007669"/>
    <property type="project" value="InterPro"/>
</dbReference>
<dbReference type="PROSITE" id="PS50937">
    <property type="entry name" value="HTH_MERR_2"/>
    <property type="match status" value="1"/>
</dbReference>
<feature type="domain" description="HTH merR-type" evidence="7">
    <location>
        <begin position="111"/>
        <end position="177"/>
    </location>
</feature>
<keyword evidence="3" id="KW-0805">Transcription regulation</keyword>
<evidence type="ECO:0000259" key="7">
    <source>
        <dbReference type="PROSITE" id="PS50937"/>
    </source>
</evidence>
<evidence type="ECO:0000313" key="9">
    <source>
        <dbReference type="Proteomes" id="UP000008332"/>
    </source>
</evidence>
<dbReference type="GO" id="GO:0005737">
    <property type="term" value="C:cytoplasm"/>
    <property type="evidence" value="ECO:0007669"/>
    <property type="project" value="UniProtKB-SubCell"/>
</dbReference>
<dbReference type="SMART" id="SM00422">
    <property type="entry name" value="HTH_MERR"/>
    <property type="match status" value="1"/>
</dbReference>
<dbReference type="STRING" id="338969.Rfer_0023"/>
<dbReference type="NCBIfam" id="TIGR02044">
    <property type="entry name" value="CueR"/>
    <property type="match status" value="1"/>
</dbReference>